<dbReference type="Pfam" id="PF05303">
    <property type="entry name" value="GSKIP_dom"/>
    <property type="match status" value="1"/>
</dbReference>
<name>A0AAV7X9X9_9NEOP</name>
<dbReference type="GO" id="GO:0019207">
    <property type="term" value="F:kinase regulator activity"/>
    <property type="evidence" value="ECO:0007669"/>
    <property type="project" value="TreeGrafter"/>
</dbReference>
<evidence type="ECO:0000259" key="2">
    <source>
        <dbReference type="Pfam" id="PF05303"/>
    </source>
</evidence>
<comment type="similarity">
    <text evidence="1">Belongs to the GSKIP family.</text>
</comment>
<proteinExistence type="inferred from homology"/>
<dbReference type="GO" id="GO:0051018">
    <property type="term" value="F:protein kinase A binding"/>
    <property type="evidence" value="ECO:0007669"/>
    <property type="project" value="TreeGrafter"/>
</dbReference>
<accession>A0AAV7X9X9</accession>
<dbReference type="InterPro" id="IPR023231">
    <property type="entry name" value="GSKIP_dom_sf"/>
</dbReference>
<dbReference type="GO" id="GO:0060828">
    <property type="term" value="P:regulation of canonical Wnt signaling pathway"/>
    <property type="evidence" value="ECO:0007669"/>
    <property type="project" value="InterPro"/>
</dbReference>
<sequence length="116" mass="13199">MEDGKVLDVQQWRVEVAAVIHDINNHVQKAEISSLDITDDFIYFNVTTLEGSDYCIQMSRNGFLIAGVCHDSATLESDVYFETPYALLDSISPKYRESFARNLMDRLNALSENKQC</sequence>
<dbReference type="Proteomes" id="UP001075354">
    <property type="component" value="Chromosome 13"/>
</dbReference>
<protein>
    <recommendedName>
        <fullName evidence="2">GSKIP domain-containing protein</fullName>
    </recommendedName>
</protein>
<dbReference type="InterPro" id="IPR007967">
    <property type="entry name" value="GSKIP_dom"/>
</dbReference>
<comment type="caution">
    <text evidence="3">The sequence shown here is derived from an EMBL/GenBank/DDBJ whole genome shotgun (WGS) entry which is preliminary data.</text>
</comment>
<dbReference type="EMBL" id="JAPTSV010000013">
    <property type="protein sequence ID" value="KAJ1521167.1"/>
    <property type="molecule type" value="Genomic_DNA"/>
</dbReference>
<gene>
    <name evidence="3" type="ORF">ONE63_002862</name>
</gene>
<reference evidence="3" key="1">
    <citation type="submission" date="2022-12" db="EMBL/GenBank/DDBJ databases">
        <title>Chromosome-level genome assembly of the bean flower thrips Megalurothrips usitatus.</title>
        <authorList>
            <person name="Ma L."/>
            <person name="Liu Q."/>
            <person name="Li H."/>
            <person name="Cai W."/>
        </authorList>
    </citation>
    <scope>NUCLEOTIDE SEQUENCE</scope>
    <source>
        <strain evidence="3">Cailab_2022a</strain>
    </source>
</reference>
<organism evidence="3 4">
    <name type="scientific">Megalurothrips usitatus</name>
    <name type="common">bean blossom thrips</name>
    <dbReference type="NCBI Taxonomy" id="439358"/>
    <lineage>
        <taxon>Eukaryota</taxon>
        <taxon>Metazoa</taxon>
        <taxon>Ecdysozoa</taxon>
        <taxon>Arthropoda</taxon>
        <taxon>Hexapoda</taxon>
        <taxon>Insecta</taxon>
        <taxon>Pterygota</taxon>
        <taxon>Neoptera</taxon>
        <taxon>Paraneoptera</taxon>
        <taxon>Thysanoptera</taxon>
        <taxon>Terebrantia</taxon>
        <taxon>Thripoidea</taxon>
        <taxon>Thripidae</taxon>
        <taxon>Megalurothrips</taxon>
    </lineage>
</organism>
<evidence type="ECO:0000256" key="1">
    <source>
        <dbReference type="ARBA" id="ARBA00009571"/>
    </source>
</evidence>
<evidence type="ECO:0000313" key="3">
    <source>
        <dbReference type="EMBL" id="KAJ1521167.1"/>
    </source>
</evidence>
<dbReference type="SUPFAM" id="SSF103107">
    <property type="entry name" value="Hypothetical protein c14orf129, hspc210"/>
    <property type="match status" value="1"/>
</dbReference>
<evidence type="ECO:0000313" key="4">
    <source>
        <dbReference type="Proteomes" id="UP001075354"/>
    </source>
</evidence>
<dbReference type="PANTHER" id="PTHR12490:SF4">
    <property type="entry name" value="GSK3B-INTERACTING PROTEIN"/>
    <property type="match status" value="1"/>
</dbReference>
<keyword evidence="4" id="KW-1185">Reference proteome</keyword>
<feature type="domain" description="GSKIP" evidence="2">
    <location>
        <begin position="14"/>
        <end position="110"/>
    </location>
</feature>
<dbReference type="InterPro" id="IPR037395">
    <property type="entry name" value="GSKIP"/>
</dbReference>
<dbReference type="GO" id="GO:0005737">
    <property type="term" value="C:cytoplasm"/>
    <property type="evidence" value="ECO:0007669"/>
    <property type="project" value="TreeGrafter"/>
</dbReference>
<dbReference type="AlphaFoldDB" id="A0AAV7X9X9"/>
<dbReference type="Gene3D" id="3.30.2280.10">
    <property type="entry name" value="Hypothetical protein (hspc210)"/>
    <property type="match status" value="1"/>
</dbReference>
<dbReference type="PANTHER" id="PTHR12490">
    <property type="entry name" value="GSK3B-INTERACTING PROTEIN"/>
    <property type="match status" value="1"/>
</dbReference>